<dbReference type="Proteomes" id="UP001058626">
    <property type="component" value="Chromosome"/>
</dbReference>
<reference evidence="1" key="1">
    <citation type="submission" date="2022-06" db="EMBL/GenBank/DDBJ databases">
        <title>Complete genome sequence of Mycobacterium pseudoshottsii NJB1907-Z4.</title>
        <authorList>
            <person name="Komine T."/>
            <person name="Fukano H."/>
            <person name="Wada S."/>
        </authorList>
    </citation>
    <scope>NUCLEOTIDE SEQUENCE</scope>
    <source>
        <strain evidence="1">NJB1907-Z4</strain>
    </source>
</reference>
<gene>
    <name evidence="1" type="ORF">NJB1907Z4_C09560</name>
</gene>
<evidence type="ECO:0000313" key="2">
    <source>
        <dbReference type="Proteomes" id="UP001058626"/>
    </source>
</evidence>
<keyword evidence="2" id="KW-1185">Reference proteome</keyword>
<sequence length="104" mass="10576">MFAHGDDQVHAGGVGGDRIRADPGLTQAHFSTVVGVLGPGVVLEGEHDLDEGVVGAEAGGLKVFDEEFEGHVLVFERGQLSSRMWASRSVGVSAGGCGCVAPGC</sequence>
<evidence type="ECO:0000313" key="1">
    <source>
        <dbReference type="EMBL" id="BDN80741.1"/>
    </source>
</evidence>
<name>A0A9N7LMA4_9MYCO</name>
<dbReference type="AlphaFoldDB" id="A0A9N7LMA4"/>
<dbReference type="EMBL" id="AP026367">
    <property type="protein sequence ID" value="BDN80741.1"/>
    <property type="molecule type" value="Genomic_DNA"/>
</dbReference>
<protein>
    <submittedName>
        <fullName evidence="1">Uncharacterized protein</fullName>
    </submittedName>
</protein>
<proteinExistence type="predicted"/>
<accession>A0A9N7LMA4</accession>
<organism evidence="1 2">
    <name type="scientific">Mycobacterium pseudoshottsii</name>
    <dbReference type="NCBI Taxonomy" id="265949"/>
    <lineage>
        <taxon>Bacteria</taxon>
        <taxon>Bacillati</taxon>
        <taxon>Actinomycetota</taxon>
        <taxon>Actinomycetes</taxon>
        <taxon>Mycobacteriales</taxon>
        <taxon>Mycobacteriaceae</taxon>
        <taxon>Mycobacterium</taxon>
        <taxon>Mycobacterium ulcerans group</taxon>
    </lineage>
</organism>